<dbReference type="KEGG" id="amog:QRX60_46485"/>
<proteinExistence type="predicted"/>
<evidence type="ECO:0000256" key="4">
    <source>
        <dbReference type="ARBA" id="ARBA00022630"/>
    </source>
</evidence>
<evidence type="ECO:0000256" key="3">
    <source>
        <dbReference type="ARBA" id="ARBA00016337"/>
    </source>
</evidence>
<evidence type="ECO:0000256" key="6">
    <source>
        <dbReference type="ARBA" id="ARBA00022723"/>
    </source>
</evidence>
<dbReference type="InterPro" id="IPR003374">
    <property type="entry name" value="ApbE-like_sf"/>
</dbReference>
<keyword evidence="7" id="KW-0274">FAD</keyword>
<organism evidence="11 12">
    <name type="scientific">Amycolatopsis mongoliensis</name>
    <dbReference type="NCBI Taxonomy" id="715475"/>
    <lineage>
        <taxon>Bacteria</taxon>
        <taxon>Bacillati</taxon>
        <taxon>Actinomycetota</taxon>
        <taxon>Actinomycetes</taxon>
        <taxon>Pseudonocardiales</taxon>
        <taxon>Pseudonocardiaceae</taxon>
        <taxon>Amycolatopsis</taxon>
    </lineage>
</organism>
<sequence length="346" mass="35812">MTTAARAFGALGTTAEIVVTDPTRLPAAVGLLREELDAIDVACSRFRADSEISRLHEQAGRQVRIGPLLAEALGTALRAARLTGGLVDPTVGAAVRALGYDRDFALVTGGAAASAAALGGAPVLNESSQTSHRPGPAHPAPAPGWHRVLFDPALRLVVLPRGVQLDLGATAKALAADRAARRIHAALGCGTLVNLGGDLRVAGPEPAGGWQVALGDDHAEAVARPDARVALHRDGALATSGTTRRRWRHAGRTVHHIVDPRTGDVAESRWRTVTVAAKSTVDANTASTAAIVLGADAPRWLEQRRLPARLTSDAGDVVTTPGWPAERTSQWGLSSHAAAGIGGEAW</sequence>
<evidence type="ECO:0000256" key="2">
    <source>
        <dbReference type="ARBA" id="ARBA00011955"/>
    </source>
</evidence>
<dbReference type="Proteomes" id="UP001239397">
    <property type="component" value="Chromosome"/>
</dbReference>
<dbReference type="AlphaFoldDB" id="A0A9Y2NJ37"/>
<name>A0A9Y2NJ37_9PSEU</name>
<dbReference type="GO" id="GO:0046872">
    <property type="term" value="F:metal ion binding"/>
    <property type="evidence" value="ECO:0007669"/>
    <property type="project" value="UniProtKB-KW"/>
</dbReference>
<comment type="cofactor">
    <cofactor evidence="1">
        <name>Mg(2+)</name>
        <dbReference type="ChEBI" id="CHEBI:18420"/>
    </cofactor>
</comment>
<gene>
    <name evidence="11" type="ORF">QRX60_46485</name>
</gene>
<keyword evidence="6" id="KW-0479">Metal-binding</keyword>
<evidence type="ECO:0000256" key="9">
    <source>
        <dbReference type="ARBA" id="ARBA00031306"/>
    </source>
</evidence>
<dbReference type="SUPFAM" id="SSF143631">
    <property type="entry name" value="ApbE-like"/>
    <property type="match status" value="1"/>
</dbReference>
<evidence type="ECO:0000313" key="12">
    <source>
        <dbReference type="Proteomes" id="UP001239397"/>
    </source>
</evidence>
<dbReference type="Gene3D" id="3.10.520.10">
    <property type="entry name" value="ApbE-like domains"/>
    <property type="match status" value="1"/>
</dbReference>
<evidence type="ECO:0000256" key="1">
    <source>
        <dbReference type="ARBA" id="ARBA00001946"/>
    </source>
</evidence>
<dbReference type="RefSeq" id="WP_285997847.1">
    <property type="nucleotide sequence ID" value="NZ_CP127295.1"/>
</dbReference>
<evidence type="ECO:0000256" key="8">
    <source>
        <dbReference type="ARBA" id="ARBA00022842"/>
    </source>
</evidence>
<dbReference type="GO" id="GO:0016740">
    <property type="term" value="F:transferase activity"/>
    <property type="evidence" value="ECO:0007669"/>
    <property type="project" value="UniProtKB-KW"/>
</dbReference>
<keyword evidence="12" id="KW-1185">Reference proteome</keyword>
<accession>A0A9Y2NJ37</accession>
<dbReference type="Pfam" id="PF02424">
    <property type="entry name" value="ApbE"/>
    <property type="match status" value="1"/>
</dbReference>
<dbReference type="EMBL" id="CP127295">
    <property type="protein sequence ID" value="WIY01398.1"/>
    <property type="molecule type" value="Genomic_DNA"/>
</dbReference>
<evidence type="ECO:0000256" key="5">
    <source>
        <dbReference type="ARBA" id="ARBA00022679"/>
    </source>
</evidence>
<dbReference type="PANTHER" id="PTHR30040:SF2">
    <property type="entry name" value="FAD:PROTEIN FMN TRANSFERASE"/>
    <property type="match status" value="1"/>
</dbReference>
<dbReference type="InterPro" id="IPR024932">
    <property type="entry name" value="ApbE"/>
</dbReference>
<evidence type="ECO:0000256" key="10">
    <source>
        <dbReference type="ARBA" id="ARBA00048540"/>
    </source>
</evidence>
<keyword evidence="8" id="KW-0460">Magnesium</keyword>
<evidence type="ECO:0000256" key="7">
    <source>
        <dbReference type="ARBA" id="ARBA00022827"/>
    </source>
</evidence>
<dbReference type="EC" id="2.7.1.180" evidence="2"/>
<dbReference type="PANTHER" id="PTHR30040">
    <property type="entry name" value="THIAMINE BIOSYNTHESIS LIPOPROTEIN APBE"/>
    <property type="match status" value="1"/>
</dbReference>
<comment type="catalytic activity">
    <reaction evidence="10">
        <text>L-threonyl-[protein] + FAD = FMN-L-threonyl-[protein] + AMP + H(+)</text>
        <dbReference type="Rhea" id="RHEA:36847"/>
        <dbReference type="Rhea" id="RHEA-COMP:11060"/>
        <dbReference type="Rhea" id="RHEA-COMP:11061"/>
        <dbReference type="ChEBI" id="CHEBI:15378"/>
        <dbReference type="ChEBI" id="CHEBI:30013"/>
        <dbReference type="ChEBI" id="CHEBI:57692"/>
        <dbReference type="ChEBI" id="CHEBI:74257"/>
        <dbReference type="ChEBI" id="CHEBI:456215"/>
        <dbReference type="EC" id="2.7.1.180"/>
    </reaction>
</comment>
<evidence type="ECO:0000313" key="11">
    <source>
        <dbReference type="EMBL" id="WIY01398.1"/>
    </source>
</evidence>
<protein>
    <recommendedName>
        <fullName evidence="3">FAD:protein FMN transferase</fullName>
        <ecNumber evidence="2">2.7.1.180</ecNumber>
    </recommendedName>
    <alternativeName>
        <fullName evidence="9">Flavin transferase</fullName>
    </alternativeName>
</protein>
<keyword evidence="4" id="KW-0285">Flavoprotein</keyword>
<reference evidence="11 12" key="1">
    <citation type="submission" date="2023-06" db="EMBL/GenBank/DDBJ databases">
        <authorList>
            <person name="Oyuntsetseg B."/>
            <person name="Kim S.B."/>
        </authorList>
    </citation>
    <scope>NUCLEOTIDE SEQUENCE [LARGE SCALE GENOMIC DNA]</scope>
    <source>
        <strain evidence="11 12">4-36</strain>
    </source>
</reference>
<keyword evidence="5 11" id="KW-0808">Transferase</keyword>